<dbReference type="HOGENOM" id="CLU_3410423_0_0_9"/>
<organism evidence="2 3">
    <name type="scientific">Thermoanaerobacter thermohydrosulfuricus WC1</name>
    <dbReference type="NCBI Taxonomy" id="1198630"/>
    <lineage>
        <taxon>Bacteria</taxon>
        <taxon>Bacillati</taxon>
        <taxon>Bacillota</taxon>
        <taxon>Clostridia</taxon>
        <taxon>Thermoanaerobacterales</taxon>
        <taxon>Thermoanaerobacteraceae</taxon>
        <taxon>Thermoanaerobacter</taxon>
    </lineage>
</organism>
<dbReference type="Proteomes" id="UP000013242">
    <property type="component" value="Unassembled WGS sequence"/>
</dbReference>
<comment type="caution">
    <text evidence="2">The sequence shown here is derived from an EMBL/GenBank/DDBJ whole genome shotgun (WGS) entry which is preliminary data.</text>
</comment>
<gene>
    <name evidence="2" type="ORF">TthWC1_2670</name>
</gene>
<proteinExistence type="predicted"/>
<evidence type="ECO:0000313" key="3">
    <source>
        <dbReference type="Proteomes" id="UP000013242"/>
    </source>
</evidence>
<protein>
    <submittedName>
        <fullName evidence="2">Uncharacterized protein</fullName>
    </submittedName>
</protein>
<keyword evidence="3" id="KW-1185">Reference proteome</keyword>
<evidence type="ECO:0000256" key="1">
    <source>
        <dbReference type="SAM" id="MobiDB-lite"/>
    </source>
</evidence>
<evidence type="ECO:0000313" key="2">
    <source>
        <dbReference type="EMBL" id="EMT37878.1"/>
    </source>
</evidence>
<dbReference type="EMBL" id="AMYG01000074">
    <property type="protein sequence ID" value="EMT37878.1"/>
    <property type="molecule type" value="Genomic_DNA"/>
</dbReference>
<accession>M8CU42</accession>
<feature type="compositionally biased region" description="Basic residues" evidence="1">
    <location>
        <begin position="1"/>
        <end position="15"/>
    </location>
</feature>
<reference evidence="2 3" key="1">
    <citation type="journal article" date="2013" name="PLoS ONE">
        <title>Genomic Evaluation of Thermoanaerobacter spp. for the Construction of Designer Co-Cultures to Improve Lignocellulosic Biofuel Production.</title>
        <authorList>
            <person name="Verbeke T.J."/>
            <person name="Zhang X."/>
            <person name="Henrissat B."/>
            <person name="Spicer V."/>
            <person name="Rydzak T."/>
            <person name="Krokhin O.V."/>
            <person name="Fristensky B."/>
            <person name="Levin D.B."/>
            <person name="Sparling R."/>
        </authorList>
    </citation>
    <scope>NUCLEOTIDE SEQUENCE [LARGE SCALE GENOMIC DNA]</scope>
    <source>
        <strain evidence="2 3">WC1</strain>
    </source>
</reference>
<feature type="region of interest" description="Disordered" evidence="1">
    <location>
        <begin position="1"/>
        <end position="29"/>
    </location>
</feature>
<dbReference type="AlphaFoldDB" id="M8CU42"/>
<name>M8CU42_THETY</name>
<sequence length="29" mass="3497">MIREKHLKKSGQGRRWLKERIKNSLSTSE</sequence>